<feature type="compositionally biased region" description="Basic and acidic residues" evidence="1">
    <location>
        <begin position="52"/>
        <end position="62"/>
    </location>
</feature>
<dbReference type="AlphaFoldDB" id="A0A9D3PVR5"/>
<organism evidence="2 3">
    <name type="scientific">Megalops atlanticus</name>
    <name type="common">Tarpon</name>
    <name type="synonym">Clupea gigantea</name>
    <dbReference type="NCBI Taxonomy" id="7932"/>
    <lineage>
        <taxon>Eukaryota</taxon>
        <taxon>Metazoa</taxon>
        <taxon>Chordata</taxon>
        <taxon>Craniata</taxon>
        <taxon>Vertebrata</taxon>
        <taxon>Euteleostomi</taxon>
        <taxon>Actinopterygii</taxon>
        <taxon>Neopterygii</taxon>
        <taxon>Teleostei</taxon>
        <taxon>Elopiformes</taxon>
        <taxon>Megalopidae</taxon>
        <taxon>Megalops</taxon>
    </lineage>
</organism>
<protein>
    <submittedName>
        <fullName evidence="2">Uncharacterized protein</fullName>
    </submittedName>
</protein>
<dbReference type="Proteomes" id="UP001046870">
    <property type="component" value="Chromosome 11"/>
</dbReference>
<comment type="caution">
    <text evidence="2">The sequence shown here is derived from an EMBL/GenBank/DDBJ whole genome shotgun (WGS) entry which is preliminary data.</text>
</comment>
<dbReference type="EMBL" id="JAFDVH010000011">
    <property type="protein sequence ID" value="KAG7467877.1"/>
    <property type="molecule type" value="Genomic_DNA"/>
</dbReference>
<evidence type="ECO:0000256" key="1">
    <source>
        <dbReference type="SAM" id="MobiDB-lite"/>
    </source>
</evidence>
<dbReference type="OrthoDB" id="10565906at2759"/>
<reference evidence="2" key="1">
    <citation type="submission" date="2021-01" db="EMBL/GenBank/DDBJ databases">
        <authorList>
            <person name="Zahm M."/>
            <person name="Roques C."/>
            <person name="Cabau C."/>
            <person name="Klopp C."/>
            <person name="Donnadieu C."/>
            <person name="Jouanno E."/>
            <person name="Lampietro C."/>
            <person name="Louis A."/>
            <person name="Herpin A."/>
            <person name="Echchiki A."/>
            <person name="Berthelot C."/>
            <person name="Parey E."/>
            <person name="Roest-Crollius H."/>
            <person name="Braasch I."/>
            <person name="Postlethwait J."/>
            <person name="Bobe J."/>
            <person name="Montfort J."/>
            <person name="Bouchez O."/>
            <person name="Begum T."/>
            <person name="Mejri S."/>
            <person name="Adams A."/>
            <person name="Chen W.-J."/>
            <person name="Guiguen Y."/>
        </authorList>
    </citation>
    <scope>NUCLEOTIDE SEQUENCE</scope>
    <source>
        <strain evidence="2">YG-15Mar2019-1</strain>
        <tissue evidence="2">Brain</tissue>
    </source>
</reference>
<proteinExistence type="predicted"/>
<keyword evidence="3" id="KW-1185">Reference proteome</keyword>
<evidence type="ECO:0000313" key="3">
    <source>
        <dbReference type="Proteomes" id="UP001046870"/>
    </source>
</evidence>
<gene>
    <name evidence="2" type="ORF">MATL_G00136880</name>
</gene>
<feature type="region of interest" description="Disordered" evidence="1">
    <location>
        <begin position="52"/>
        <end position="75"/>
    </location>
</feature>
<accession>A0A9D3PVR5</accession>
<sequence>MREHYRTFKDVRLNCMCRCQWTQMHQQQHGRGEISWQNSFIIRSLAWSTTELDRGGSRRSGERGGPGGCGQRPCGGRWRRRRRCYRRCYSRSNALNCFNKQSQIAGNVREGPQQHLHAAKTGVDTPDTLLDCCQLPLQHVETGLLEIQERVVLLSDDAATV</sequence>
<evidence type="ECO:0000313" key="2">
    <source>
        <dbReference type="EMBL" id="KAG7467877.1"/>
    </source>
</evidence>
<name>A0A9D3PVR5_MEGAT</name>